<feature type="chain" id="PRO_5045278731" description="Secreted protein" evidence="2">
    <location>
        <begin position="25"/>
        <end position="113"/>
    </location>
</feature>
<feature type="signal peptide" evidence="2">
    <location>
        <begin position="1"/>
        <end position="24"/>
    </location>
</feature>
<evidence type="ECO:0000313" key="4">
    <source>
        <dbReference type="Proteomes" id="UP001174677"/>
    </source>
</evidence>
<dbReference type="PROSITE" id="PS51257">
    <property type="entry name" value="PROKAR_LIPOPROTEIN"/>
    <property type="match status" value="1"/>
</dbReference>
<gene>
    <name evidence="3" type="ORF">P3X46_020877</name>
</gene>
<reference evidence="3 4" key="1">
    <citation type="journal article" date="2023" name="Plant Biotechnol. J.">
        <title>Chromosome-level wild Hevea brasiliensis genome provides new tools for genomic-assisted breeding and valuable loci to elevate rubber yield.</title>
        <authorList>
            <person name="Cheng H."/>
            <person name="Song X."/>
            <person name="Hu Y."/>
            <person name="Wu T."/>
            <person name="Yang Q."/>
            <person name="An Z."/>
            <person name="Feng S."/>
            <person name="Deng Z."/>
            <person name="Wu W."/>
            <person name="Zeng X."/>
            <person name="Tu M."/>
            <person name="Wang X."/>
            <person name="Huang H."/>
        </authorList>
    </citation>
    <scope>NUCLEOTIDE SEQUENCE [LARGE SCALE GENOMIC DNA]</scope>
    <source>
        <strain evidence="3">MT/VB/25A 57/8</strain>
    </source>
</reference>
<accession>A0ABQ9LDQ4</accession>
<comment type="caution">
    <text evidence="3">The sequence shown here is derived from an EMBL/GenBank/DDBJ whole genome shotgun (WGS) entry which is preliminary data.</text>
</comment>
<dbReference type="Proteomes" id="UP001174677">
    <property type="component" value="Chromosome 12"/>
</dbReference>
<protein>
    <recommendedName>
        <fullName evidence="5">Secreted protein</fullName>
    </recommendedName>
</protein>
<feature type="region of interest" description="Disordered" evidence="1">
    <location>
        <begin position="44"/>
        <end position="66"/>
    </location>
</feature>
<evidence type="ECO:0000313" key="3">
    <source>
        <dbReference type="EMBL" id="KAJ9166081.1"/>
    </source>
</evidence>
<evidence type="ECO:0008006" key="5">
    <source>
        <dbReference type="Google" id="ProtNLM"/>
    </source>
</evidence>
<name>A0ABQ9LDQ4_HEVBR</name>
<proteinExistence type="predicted"/>
<dbReference type="EMBL" id="JARPOI010000012">
    <property type="protein sequence ID" value="KAJ9166081.1"/>
    <property type="molecule type" value="Genomic_DNA"/>
</dbReference>
<keyword evidence="4" id="KW-1185">Reference proteome</keyword>
<organism evidence="3 4">
    <name type="scientific">Hevea brasiliensis</name>
    <name type="common">Para rubber tree</name>
    <name type="synonym">Siphonia brasiliensis</name>
    <dbReference type="NCBI Taxonomy" id="3981"/>
    <lineage>
        <taxon>Eukaryota</taxon>
        <taxon>Viridiplantae</taxon>
        <taxon>Streptophyta</taxon>
        <taxon>Embryophyta</taxon>
        <taxon>Tracheophyta</taxon>
        <taxon>Spermatophyta</taxon>
        <taxon>Magnoliopsida</taxon>
        <taxon>eudicotyledons</taxon>
        <taxon>Gunneridae</taxon>
        <taxon>Pentapetalae</taxon>
        <taxon>rosids</taxon>
        <taxon>fabids</taxon>
        <taxon>Malpighiales</taxon>
        <taxon>Euphorbiaceae</taxon>
        <taxon>Crotonoideae</taxon>
        <taxon>Micrandreae</taxon>
        <taxon>Hevea</taxon>
    </lineage>
</organism>
<evidence type="ECO:0000256" key="1">
    <source>
        <dbReference type="SAM" id="MobiDB-lite"/>
    </source>
</evidence>
<keyword evidence="2" id="KW-0732">Signal</keyword>
<evidence type="ECO:0000256" key="2">
    <source>
        <dbReference type="SAM" id="SignalP"/>
    </source>
</evidence>
<feature type="region of interest" description="Disordered" evidence="1">
    <location>
        <begin position="81"/>
        <end position="113"/>
    </location>
</feature>
<feature type="compositionally biased region" description="Polar residues" evidence="1">
    <location>
        <begin position="48"/>
        <end position="66"/>
    </location>
</feature>
<sequence>MAKVAAFVLVVAFVLFVSACSVLGDNSPGIYEQIEKSGQEVKEAIKQASPTSTGNTPEDSKSTTTSWGQWFENKLENLGVISEKPQPGPSAGDAQAPAPNAGRAYAPTAEDLA</sequence>